<organism evidence="1 2">
    <name type="scientific">Massilia antarctica</name>
    <dbReference type="NCBI Taxonomy" id="2765360"/>
    <lineage>
        <taxon>Bacteria</taxon>
        <taxon>Pseudomonadati</taxon>
        <taxon>Pseudomonadota</taxon>
        <taxon>Betaproteobacteria</taxon>
        <taxon>Burkholderiales</taxon>
        <taxon>Oxalobacteraceae</taxon>
        <taxon>Telluria group</taxon>
        <taxon>Massilia</taxon>
    </lineage>
</organism>
<dbReference type="Proteomes" id="UP000662888">
    <property type="component" value="Chromosome"/>
</dbReference>
<sequence>MEIFDVAKFFGFPPQSEDFDKFLAAHDIVERPVFAETPMEDITREKEGIVLWFHTDRFYKETYGPAHEGGDMVLTQIQVYSENNGSGLSRYLGGLPFGLRFESTLSEAIAMFGEPSNNHKSGPLNHAYSWANVQGYRVALCFLPEGKSVSFFSLSPKRK</sequence>
<evidence type="ECO:0000313" key="2">
    <source>
        <dbReference type="Proteomes" id="UP000662888"/>
    </source>
</evidence>
<keyword evidence="2" id="KW-1185">Reference proteome</keyword>
<evidence type="ECO:0000313" key="1">
    <source>
        <dbReference type="EMBL" id="QPI48865.1"/>
    </source>
</evidence>
<protein>
    <submittedName>
        <fullName evidence="1">Uncharacterized protein</fullName>
    </submittedName>
</protein>
<dbReference type="EMBL" id="CP065053">
    <property type="protein sequence ID" value="QPI48865.1"/>
    <property type="molecule type" value="Genomic_DNA"/>
</dbReference>
<reference evidence="1 2" key="1">
    <citation type="submission" date="2020-11" db="EMBL/GenBank/DDBJ databases">
        <authorList>
            <person name="Sun Q."/>
        </authorList>
    </citation>
    <scope>NUCLEOTIDE SEQUENCE [LARGE SCALE GENOMIC DNA]</scope>
    <source>
        <strain evidence="1 2">P8398</strain>
    </source>
</reference>
<dbReference type="RefSeq" id="WP_206088479.1">
    <property type="nucleotide sequence ID" value="NZ_CP065053.1"/>
</dbReference>
<name>A0AA48WCQ6_9BURK</name>
<gene>
    <name evidence="1" type="ORF">IV454_25740</name>
</gene>
<accession>A0AA48WCQ6</accession>
<proteinExistence type="predicted"/>